<dbReference type="PANTHER" id="PTHR23501">
    <property type="entry name" value="MAJOR FACILITATOR SUPERFAMILY"/>
    <property type="match status" value="1"/>
</dbReference>
<evidence type="ECO:0000259" key="7">
    <source>
        <dbReference type="PROSITE" id="PS50850"/>
    </source>
</evidence>
<gene>
    <name evidence="8" type="ORF">K444DRAFT_643165</name>
</gene>
<sequence>MAAYSKSLFILAIIVLLTCDRSIVATAIPHISNDFRSLNGIGWYGSAYTLTSCAFQLFFGRIYTFYSSIWVFLAAIVLFEIESALCGAAPNLIAFIVGRAIAGIGSAGVFTSVIIIVTQTIPLARRGAYSGNNQKKINQPDPIGTALFTPGVACLLLALQWGGSTYAWQSARNIVLFVCAGILLLKNPTVPPRITTQRSVASGFFCASCIGSAMMILVYFVAIWFQVVEDITEYESGIGMLPLVLAFVVGSAMSGGLISAAGYYTPFIILGTVLMTVDDKGAMDRLPSLIRVGRCRDMQVPSMAARTVLRNADVPIGASLVLFAQWLGGAIFVSDLRALLDSTPKYVTSCGATDLRAFVPQQF</sequence>
<dbReference type="SUPFAM" id="SSF103473">
    <property type="entry name" value="MFS general substrate transporter"/>
    <property type="match status" value="1"/>
</dbReference>
<feature type="transmembrane region" description="Helical" evidence="5">
    <location>
        <begin position="100"/>
        <end position="121"/>
    </location>
</feature>
<comment type="subcellular location">
    <subcellularLocation>
        <location evidence="1">Membrane</location>
        <topology evidence="1">Multi-pass membrane protein</topology>
    </subcellularLocation>
</comment>
<keyword evidence="4 5" id="KW-0472">Membrane</keyword>
<evidence type="ECO:0000256" key="4">
    <source>
        <dbReference type="ARBA" id="ARBA00023136"/>
    </source>
</evidence>
<feature type="domain" description="Major facilitator superfamily (MFS) profile" evidence="7">
    <location>
        <begin position="6"/>
        <end position="363"/>
    </location>
</feature>
<dbReference type="STRING" id="1095630.A0A2J6T9W6"/>
<dbReference type="GO" id="GO:0022857">
    <property type="term" value="F:transmembrane transporter activity"/>
    <property type="evidence" value="ECO:0007669"/>
    <property type="project" value="InterPro"/>
</dbReference>
<dbReference type="PANTHER" id="PTHR23501:SF201">
    <property type="entry name" value="MFS AFLATOXIN EFFLUX PUMP"/>
    <property type="match status" value="1"/>
</dbReference>
<evidence type="ECO:0000313" key="9">
    <source>
        <dbReference type="Proteomes" id="UP000235371"/>
    </source>
</evidence>
<dbReference type="PROSITE" id="PS50850">
    <property type="entry name" value="MFS"/>
    <property type="match status" value="1"/>
</dbReference>
<evidence type="ECO:0000256" key="2">
    <source>
        <dbReference type="ARBA" id="ARBA00022692"/>
    </source>
</evidence>
<protein>
    <submittedName>
        <fullName evidence="8">MFS general substrate transporter</fullName>
    </submittedName>
</protein>
<accession>A0A2J6T9W6</accession>
<evidence type="ECO:0000256" key="3">
    <source>
        <dbReference type="ARBA" id="ARBA00022989"/>
    </source>
</evidence>
<evidence type="ECO:0000256" key="6">
    <source>
        <dbReference type="SAM" id="SignalP"/>
    </source>
</evidence>
<dbReference type="InterPro" id="IPR011701">
    <property type="entry name" value="MFS"/>
</dbReference>
<evidence type="ECO:0000313" key="8">
    <source>
        <dbReference type="EMBL" id="PMD59799.1"/>
    </source>
</evidence>
<keyword evidence="6" id="KW-0732">Signal</keyword>
<feature type="transmembrane region" description="Helical" evidence="5">
    <location>
        <begin position="239"/>
        <end position="265"/>
    </location>
</feature>
<dbReference type="InterPro" id="IPR020846">
    <property type="entry name" value="MFS_dom"/>
</dbReference>
<dbReference type="InParanoid" id="A0A2J6T9W6"/>
<evidence type="ECO:0000256" key="5">
    <source>
        <dbReference type="SAM" id="Phobius"/>
    </source>
</evidence>
<dbReference type="Pfam" id="PF07690">
    <property type="entry name" value="MFS_1"/>
    <property type="match status" value="1"/>
</dbReference>
<dbReference type="OrthoDB" id="10021397at2759"/>
<proteinExistence type="predicted"/>
<name>A0A2J6T9W6_9HELO</name>
<organism evidence="8 9">
    <name type="scientific">Hyaloscypha bicolor E</name>
    <dbReference type="NCBI Taxonomy" id="1095630"/>
    <lineage>
        <taxon>Eukaryota</taxon>
        <taxon>Fungi</taxon>
        <taxon>Dikarya</taxon>
        <taxon>Ascomycota</taxon>
        <taxon>Pezizomycotina</taxon>
        <taxon>Leotiomycetes</taxon>
        <taxon>Helotiales</taxon>
        <taxon>Hyaloscyphaceae</taxon>
        <taxon>Hyaloscypha</taxon>
        <taxon>Hyaloscypha bicolor</taxon>
    </lineage>
</organism>
<feature type="signal peptide" evidence="6">
    <location>
        <begin position="1"/>
        <end position="25"/>
    </location>
</feature>
<keyword evidence="3 5" id="KW-1133">Transmembrane helix</keyword>
<keyword evidence="9" id="KW-1185">Reference proteome</keyword>
<reference evidence="8 9" key="1">
    <citation type="submission" date="2016-04" db="EMBL/GenBank/DDBJ databases">
        <title>A degradative enzymes factory behind the ericoid mycorrhizal symbiosis.</title>
        <authorList>
            <consortium name="DOE Joint Genome Institute"/>
            <person name="Martino E."/>
            <person name="Morin E."/>
            <person name="Grelet G."/>
            <person name="Kuo A."/>
            <person name="Kohler A."/>
            <person name="Daghino S."/>
            <person name="Barry K."/>
            <person name="Choi C."/>
            <person name="Cichocki N."/>
            <person name="Clum A."/>
            <person name="Copeland A."/>
            <person name="Hainaut M."/>
            <person name="Haridas S."/>
            <person name="Labutti K."/>
            <person name="Lindquist E."/>
            <person name="Lipzen A."/>
            <person name="Khouja H.-R."/>
            <person name="Murat C."/>
            <person name="Ohm R."/>
            <person name="Olson A."/>
            <person name="Spatafora J."/>
            <person name="Veneault-Fourrey C."/>
            <person name="Henrissat B."/>
            <person name="Grigoriev I."/>
            <person name="Martin F."/>
            <person name="Perotto S."/>
        </authorList>
    </citation>
    <scope>NUCLEOTIDE SEQUENCE [LARGE SCALE GENOMIC DNA]</scope>
    <source>
        <strain evidence="8 9">E</strain>
    </source>
</reference>
<dbReference type="RefSeq" id="XP_024736703.1">
    <property type="nucleotide sequence ID" value="XM_024884829.1"/>
</dbReference>
<dbReference type="AlphaFoldDB" id="A0A2J6T9W6"/>
<keyword evidence="2 5" id="KW-0812">Transmembrane</keyword>
<feature type="transmembrane region" description="Helical" evidence="5">
    <location>
        <begin position="205"/>
        <end position="227"/>
    </location>
</feature>
<evidence type="ECO:0000256" key="1">
    <source>
        <dbReference type="ARBA" id="ARBA00004141"/>
    </source>
</evidence>
<feature type="chain" id="PRO_5014456120" evidence="6">
    <location>
        <begin position="26"/>
        <end position="363"/>
    </location>
</feature>
<dbReference type="EMBL" id="KZ613803">
    <property type="protein sequence ID" value="PMD59799.1"/>
    <property type="molecule type" value="Genomic_DNA"/>
</dbReference>
<dbReference type="InterPro" id="IPR036259">
    <property type="entry name" value="MFS_trans_sf"/>
</dbReference>
<dbReference type="GeneID" id="36592906"/>
<dbReference type="Proteomes" id="UP000235371">
    <property type="component" value="Unassembled WGS sequence"/>
</dbReference>
<dbReference type="Gene3D" id="1.20.1250.20">
    <property type="entry name" value="MFS general substrate transporter like domains"/>
    <property type="match status" value="1"/>
</dbReference>
<dbReference type="GO" id="GO:0005886">
    <property type="term" value="C:plasma membrane"/>
    <property type="evidence" value="ECO:0007669"/>
    <property type="project" value="TreeGrafter"/>
</dbReference>
<feature type="transmembrane region" description="Helical" evidence="5">
    <location>
        <begin position="142"/>
        <end position="161"/>
    </location>
</feature>